<comment type="caution">
    <text evidence="2">The sequence shown here is derived from an EMBL/GenBank/DDBJ whole genome shotgun (WGS) entry which is preliminary data.</text>
</comment>
<reference evidence="3" key="1">
    <citation type="journal article" date="2019" name="Int. J. Syst. Evol. Microbiol.">
        <title>The Global Catalogue of Microorganisms (GCM) 10K type strain sequencing project: providing services to taxonomists for standard genome sequencing and annotation.</title>
        <authorList>
            <consortium name="The Broad Institute Genomics Platform"/>
            <consortium name="The Broad Institute Genome Sequencing Center for Infectious Disease"/>
            <person name="Wu L."/>
            <person name="Ma J."/>
        </authorList>
    </citation>
    <scope>NUCLEOTIDE SEQUENCE [LARGE SCALE GENOMIC DNA]</scope>
    <source>
        <strain evidence="3">CGMCC 1.15420</strain>
    </source>
</reference>
<keyword evidence="1" id="KW-0175">Coiled coil</keyword>
<dbReference type="RefSeq" id="WP_162944343.1">
    <property type="nucleotide sequence ID" value="NZ_KZ987724.1"/>
</dbReference>
<evidence type="ECO:0000256" key="1">
    <source>
        <dbReference type="SAM" id="Coils"/>
    </source>
</evidence>
<feature type="coiled-coil region" evidence="1">
    <location>
        <begin position="130"/>
        <end position="157"/>
    </location>
</feature>
<accession>A0ABQ1W1B0</accession>
<dbReference type="Proteomes" id="UP000608420">
    <property type="component" value="Unassembled WGS sequence"/>
</dbReference>
<name>A0ABQ1W1B0_9BACL</name>
<feature type="coiled-coil region" evidence="1">
    <location>
        <begin position="4"/>
        <end position="63"/>
    </location>
</feature>
<protein>
    <submittedName>
        <fullName evidence="2">Uncharacterized protein</fullName>
    </submittedName>
</protein>
<evidence type="ECO:0000313" key="3">
    <source>
        <dbReference type="Proteomes" id="UP000608420"/>
    </source>
</evidence>
<dbReference type="EMBL" id="BMIW01000026">
    <property type="protein sequence ID" value="GGG08690.1"/>
    <property type="molecule type" value="Genomic_DNA"/>
</dbReference>
<evidence type="ECO:0000313" key="2">
    <source>
        <dbReference type="EMBL" id="GGG08690.1"/>
    </source>
</evidence>
<gene>
    <name evidence="2" type="ORF">GCM10010913_33060</name>
</gene>
<proteinExistence type="predicted"/>
<keyword evidence="3" id="KW-1185">Reference proteome</keyword>
<organism evidence="2 3">
    <name type="scientific">Paenibacillus aceti</name>
    <dbReference type="NCBI Taxonomy" id="1820010"/>
    <lineage>
        <taxon>Bacteria</taxon>
        <taxon>Bacillati</taxon>
        <taxon>Bacillota</taxon>
        <taxon>Bacilli</taxon>
        <taxon>Bacillales</taxon>
        <taxon>Paenibacillaceae</taxon>
        <taxon>Paenibacillus</taxon>
    </lineage>
</organism>
<sequence>MELRAKHEASVKAAEDKLAEELAQKQELLRREFEEGVDLSAERAKSTAAIDKAEKAVQEAKELRDAAFAYTVEKSKEGRVKALDLALDWNENFINGVREKELAPIVGRLASARSDMYNALLDFYELVDKYDPLRREIAELEDRESNAERRTTRYITEIEQDYNLPLVKEMDIRNIKNRRELPDGIKRK</sequence>